<accession>S3K3Q8</accession>
<proteinExistence type="predicted"/>
<reference evidence="1 2" key="1">
    <citation type="submission" date="2013-04" db="EMBL/GenBank/DDBJ databases">
        <title>The Genome Sequence of Treponema maltophilum ATCC 51939.</title>
        <authorList>
            <consortium name="The Broad Institute Genomics Platform"/>
            <person name="Earl A."/>
            <person name="Ward D."/>
            <person name="Feldgarden M."/>
            <person name="Gevers D."/>
            <person name="Leonetti C."/>
            <person name="Blanton J.M."/>
            <person name="Dewhirst F.E."/>
            <person name="Izard J."/>
            <person name="Walker B."/>
            <person name="Young S."/>
            <person name="Zeng Q."/>
            <person name="Gargeya S."/>
            <person name="Fitzgerald M."/>
            <person name="Haas B."/>
            <person name="Abouelleil A."/>
            <person name="Allen A.W."/>
            <person name="Alvarado L."/>
            <person name="Arachchi H.M."/>
            <person name="Berlin A.M."/>
            <person name="Chapman S.B."/>
            <person name="Gainer-Dewar J."/>
            <person name="Goldberg J."/>
            <person name="Griggs A."/>
            <person name="Gujja S."/>
            <person name="Hansen M."/>
            <person name="Howarth C."/>
            <person name="Imamovic A."/>
            <person name="Ireland A."/>
            <person name="Larimer J."/>
            <person name="McCowan C."/>
            <person name="Murphy C."/>
            <person name="Pearson M."/>
            <person name="Poon T.W."/>
            <person name="Priest M."/>
            <person name="Roberts A."/>
            <person name="Saif S."/>
            <person name="Shea T."/>
            <person name="Sisk P."/>
            <person name="Sykes S."/>
            <person name="Wortman J."/>
            <person name="Nusbaum C."/>
            <person name="Birren B."/>
        </authorList>
    </citation>
    <scope>NUCLEOTIDE SEQUENCE [LARGE SCALE GENOMIC DNA]</scope>
    <source>
        <strain evidence="1 2">ATCC 51939</strain>
    </source>
</reference>
<dbReference type="STRING" id="1125699.HMPREF9194_00119"/>
<keyword evidence="2" id="KW-1185">Reference proteome</keyword>
<comment type="caution">
    <text evidence="1">The sequence shown here is derived from an EMBL/GenBank/DDBJ whole genome shotgun (WGS) entry which is preliminary data.</text>
</comment>
<gene>
    <name evidence="1" type="ORF">HMPREF9194_00119</name>
</gene>
<dbReference type="PATRIC" id="fig|1125699.3.peg.118"/>
<dbReference type="SUPFAM" id="SSF53850">
    <property type="entry name" value="Periplasmic binding protein-like II"/>
    <property type="match status" value="1"/>
</dbReference>
<evidence type="ECO:0000313" key="1">
    <source>
        <dbReference type="EMBL" id="EPF32130.1"/>
    </source>
</evidence>
<dbReference type="Proteomes" id="UP000014541">
    <property type="component" value="Unassembled WGS sequence"/>
</dbReference>
<dbReference type="EMBL" id="ATFF01000002">
    <property type="protein sequence ID" value="EPF32130.1"/>
    <property type="molecule type" value="Genomic_DNA"/>
</dbReference>
<name>S3K3Q8_TREMA</name>
<protein>
    <submittedName>
        <fullName evidence="1">Uncharacterized protein</fullName>
    </submittedName>
</protein>
<dbReference type="HOGENOM" id="CLU_663819_0_0_12"/>
<dbReference type="OrthoDB" id="356894at2"/>
<organism evidence="1 2">
    <name type="scientific">Treponema maltophilum ATCC 51939</name>
    <dbReference type="NCBI Taxonomy" id="1125699"/>
    <lineage>
        <taxon>Bacteria</taxon>
        <taxon>Pseudomonadati</taxon>
        <taxon>Spirochaetota</taxon>
        <taxon>Spirochaetia</taxon>
        <taxon>Spirochaetales</taxon>
        <taxon>Treponemataceae</taxon>
        <taxon>Treponema</taxon>
    </lineage>
</organism>
<sequence length="412" mass="44503">MKKSKNAAVTVIVIAVLAALSALYAHFSLKTNTVRVAFYDLNKTEVAAICSWLDKKGIGYKAAVFDASKPLSALISGSSQYDMLFICDGANMDSMQPIVRNAETAALQILPLPVRIAVQTDRRLIGTPVLLDPFALLCRKDSFARLNMSEPLSFEQLENAAERRLSLSERGRGTSPAPFMCAGADDNHLIAFFSSVLEAAESADALEEAVALLDGQNDFSAFFSFEPVNAAVERLADWQKRGFLSSKWLELTSRETAAAMEASSALIVFAPWSFYGTLNEKIADDYTLWYMPGRAASSKRTAIVRTVAALQFSVPKSALQSAAQARKKLDSVRALIRESVSSISQTKLAQSAMLVPVNPNAESSLPAALALSYVCAADAMVPDAAQAALTTKDQRAAFAQEIRKRIRAAAAR</sequence>
<dbReference type="RefSeq" id="WP_016524427.1">
    <property type="nucleotide sequence ID" value="NZ_KE332518.1"/>
</dbReference>
<dbReference type="Gene3D" id="3.40.190.10">
    <property type="entry name" value="Periplasmic binding protein-like II"/>
    <property type="match status" value="1"/>
</dbReference>
<dbReference type="AlphaFoldDB" id="S3K3Q8"/>
<evidence type="ECO:0000313" key="2">
    <source>
        <dbReference type="Proteomes" id="UP000014541"/>
    </source>
</evidence>